<name>A0AAW3ZLD5_9GAMM</name>
<dbReference type="CDD" id="cd06225">
    <property type="entry name" value="HAMP"/>
    <property type="match status" value="1"/>
</dbReference>
<sequence length="673" mass="73659">MRLRTQLALVSLTLLLLPWAGWQLLKQMDALLRQGQAQNLLASADLLARNLERSRSLLAPGGVHWFAHSLARMPRLDGEFSEWPAVEPQRFAAAAGSQLTATLGQLGDSLYLRVQVRDASPQPADAHWARAAQSDHLRLALEGPNGLVELRLANARNGALLSTALDGGPAPLRLSGEWRRRNDTELDVEILLPTGWPLQTLGLQWQDAADGRAPQWLGTGIDPPQLTWPVWSESERAEQWLARRLSPEMRARLIDVDGWVYARAGAPNAERDDESALPWWKQQLWQAMLYDQPAFEAGDRAEARRIESEEVWQALSGKPAAAWRRDAEAPRLLASAAVPLALNGELRGALVLQREHQNLELSDQALSQLVMTSLLAMLAAIAVLLWYAGRLSRRIRALNEATERAISAEGEVDQFLPSSVADEVGDLSRSFARLLNEVGAHQAYLRGLAGKLSHELNTPIAVVRGALENIDPAGLDSASHSCVERALGGIERLSGIVRGMSEATRVEQAIANAEGEDVDLVAMLGQCAESYRPLLAPRELRLDLPSTPLRLHCSPELLVQALDKLIDNARSFCPADGWVRLSLWPAAQGVVVALANSGPRLPEAARYRLFESLVSVRSHERQGGAAHLGLGLFIVKLVAELHAGHAEASDLADGSGVEFSLRLNGMPRRRIER</sequence>
<evidence type="ECO:0000256" key="10">
    <source>
        <dbReference type="SAM" id="Phobius"/>
    </source>
</evidence>
<comment type="catalytic activity">
    <reaction evidence="1">
        <text>ATP + protein L-histidine = ADP + protein N-phospho-L-histidine.</text>
        <dbReference type="EC" id="2.7.13.3"/>
    </reaction>
</comment>
<evidence type="ECO:0000259" key="11">
    <source>
        <dbReference type="PROSITE" id="PS50109"/>
    </source>
</evidence>
<dbReference type="InterPro" id="IPR005467">
    <property type="entry name" value="His_kinase_dom"/>
</dbReference>
<dbReference type="InterPro" id="IPR036097">
    <property type="entry name" value="HisK_dim/P_sf"/>
</dbReference>
<keyword evidence="7 13" id="KW-0418">Kinase</keyword>
<evidence type="ECO:0000313" key="13">
    <source>
        <dbReference type="EMBL" id="MBD8525126.1"/>
    </source>
</evidence>
<keyword evidence="6 10" id="KW-0812">Transmembrane</keyword>
<dbReference type="Proteomes" id="UP000613768">
    <property type="component" value="Unassembled WGS sequence"/>
</dbReference>
<protein>
    <recommendedName>
        <fullName evidence="3">histidine kinase</fullName>
        <ecNumber evidence="3">2.7.13.3</ecNumber>
    </recommendedName>
</protein>
<evidence type="ECO:0000256" key="5">
    <source>
        <dbReference type="ARBA" id="ARBA00022679"/>
    </source>
</evidence>
<dbReference type="SUPFAM" id="SSF47384">
    <property type="entry name" value="Homodimeric domain of signal transducing histidine kinase"/>
    <property type="match status" value="1"/>
</dbReference>
<evidence type="ECO:0000256" key="4">
    <source>
        <dbReference type="ARBA" id="ARBA00022553"/>
    </source>
</evidence>
<feature type="domain" description="Histidine kinase" evidence="11">
    <location>
        <begin position="451"/>
        <end position="667"/>
    </location>
</feature>
<dbReference type="Gene3D" id="6.10.340.10">
    <property type="match status" value="1"/>
</dbReference>
<dbReference type="CDD" id="cd00082">
    <property type="entry name" value="HisKA"/>
    <property type="match status" value="1"/>
</dbReference>
<evidence type="ECO:0000256" key="7">
    <source>
        <dbReference type="ARBA" id="ARBA00022777"/>
    </source>
</evidence>
<dbReference type="InterPro" id="IPR003594">
    <property type="entry name" value="HATPase_dom"/>
</dbReference>
<dbReference type="Pfam" id="PF02518">
    <property type="entry name" value="HATPase_c"/>
    <property type="match status" value="1"/>
</dbReference>
<dbReference type="Pfam" id="PF00512">
    <property type="entry name" value="HisKA"/>
    <property type="match status" value="1"/>
</dbReference>
<dbReference type="RefSeq" id="WP_192028477.1">
    <property type="nucleotide sequence ID" value="NZ_JACYTR010000007.1"/>
</dbReference>
<dbReference type="EMBL" id="JACYTR010000007">
    <property type="protein sequence ID" value="MBD8525126.1"/>
    <property type="molecule type" value="Genomic_DNA"/>
</dbReference>
<evidence type="ECO:0000256" key="3">
    <source>
        <dbReference type="ARBA" id="ARBA00012438"/>
    </source>
</evidence>
<comment type="subcellular location">
    <subcellularLocation>
        <location evidence="2">Membrane</location>
    </subcellularLocation>
</comment>
<keyword evidence="9" id="KW-0902">Two-component regulatory system</keyword>
<evidence type="ECO:0000256" key="9">
    <source>
        <dbReference type="ARBA" id="ARBA00023012"/>
    </source>
</evidence>
<dbReference type="PROSITE" id="PS50109">
    <property type="entry name" value="HIS_KIN"/>
    <property type="match status" value="1"/>
</dbReference>
<dbReference type="AlphaFoldDB" id="A0AAW3ZLD5"/>
<dbReference type="Gene3D" id="1.10.287.130">
    <property type="match status" value="1"/>
</dbReference>
<dbReference type="InterPro" id="IPR003661">
    <property type="entry name" value="HisK_dim/P_dom"/>
</dbReference>
<dbReference type="SMART" id="SM00388">
    <property type="entry name" value="HisKA"/>
    <property type="match status" value="1"/>
</dbReference>
<keyword evidence="4" id="KW-0597">Phosphoprotein</keyword>
<keyword evidence="5" id="KW-0808">Transferase</keyword>
<dbReference type="InterPro" id="IPR036890">
    <property type="entry name" value="HATPase_C_sf"/>
</dbReference>
<evidence type="ECO:0000313" key="14">
    <source>
        <dbReference type="Proteomes" id="UP000613768"/>
    </source>
</evidence>
<reference evidence="13 14" key="1">
    <citation type="submission" date="2020-09" db="EMBL/GenBank/DDBJ databases">
        <title>Pseudoxanthomonas sp. CAU 1598 isolated from sand of Yaerae Beach.</title>
        <authorList>
            <person name="Kim W."/>
        </authorList>
    </citation>
    <scope>NUCLEOTIDE SEQUENCE [LARGE SCALE GENOMIC DNA]</scope>
    <source>
        <strain evidence="13 14">CAU 1598</strain>
    </source>
</reference>
<dbReference type="EC" id="2.7.13.3" evidence="3"/>
<feature type="domain" description="HAMP" evidence="12">
    <location>
        <begin position="389"/>
        <end position="443"/>
    </location>
</feature>
<evidence type="ECO:0000256" key="2">
    <source>
        <dbReference type="ARBA" id="ARBA00004370"/>
    </source>
</evidence>
<dbReference type="Gene3D" id="3.30.565.10">
    <property type="entry name" value="Histidine kinase-like ATPase, C-terminal domain"/>
    <property type="match status" value="1"/>
</dbReference>
<feature type="transmembrane region" description="Helical" evidence="10">
    <location>
        <begin position="365"/>
        <end position="388"/>
    </location>
</feature>
<evidence type="ECO:0000259" key="12">
    <source>
        <dbReference type="PROSITE" id="PS50885"/>
    </source>
</evidence>
<dbReference type="PANTHER" id="PTHR45436:SF5">
    <property type="entry name" value="SENSOR HISTIDINE KINASE TRCS"/>
    <property type="match status" value="1"/>
</dbReference>
<keyword evidence="10" id="KW-0472">Membrane</keyword>
<dbReference type="SUPFAM" id="SSF55874">
    <property type="entry name" value="ATPase domain of HSP90 chaperone/DNA topoisomerase II/histidine kinase"/>
    <property type="match status" value="1"/>
</dbReference>
<dbReference type="GO" id="GO:0000155">
    <property type="term" value="F:phosphorelay sensor kinase activity"/>
    <property type="evidence" value="ECO:0007669"/>
    <property type="project" value="InterPro"/>
</dbReference>
<dbReference type="InterPro" id="IPR050428">
    <property type="entry name" value="TCS_sensor_his_kinase"/>
</dbReference>
<comment type="caution">
    <text evidence="13">The sequence shown here is derived from an EMBL/GenBank/DDBJ whole genome shotgun (WGS) entry which is preliminary data.</text>
</comment>
<dbReference type="SMART" id="SM00387">
    <property type="entry name" value="HATPase_c"/>
    <property type="match status" value="1"/>
</dbReference>
<proteinExistence type="predicted"/>
<evidence type="ECO:0000256" key="8">
    <source>
        <dbReference type="ARBA" id="ARBA00022989"/>
    </source>
</evidence>
<dbReference type="InterPro" id="IPR003660">
    <property type="entry name" value="HAMP_dom"/>
</dbReference>
<dbReference type="PANTHER" id="PTHR45436">
    <property type="entry name" value="SENSOR HISTIDINE KINASE YKOH"/>
    <property type="match status" value="1"/>
</dbReference>
<gene>
    <name evidence="13" type="ORF">IFO71_05165</name>
</gene>
<dbReference type="GO" id="GO:0016020">
    <property type="term" value="C:membrane"/>
    <property type="evidence" value="ECO:0007669"/>
    <property type="project" value="UniProtKB-SubCell"/>
</dbReference>
<evidence type="ECO:0000256" key="6">
    <source>
        <dbReference type="ARBA" id="ARBA00022692"/>
    </source>
</evidence>
<dbReference type="CDD" id="cd00075">
    <property type="entry name" value="HATPase"/>
    <property type="match status" value="1"/>
</dbReference>
<dbReference type="PROSITE" id="PS50885">
    <property type="entry name" value="HAMP"/>
    <property type="match status" value="1"/>
</dbReference>
<evidence type="ECO:0000256" key="1">
    <source>
        <dbReference type="ARBA" id="ARBA00000085"/>
    </source>
</evidence>
<keyword evidence="8 10" id="KW-1133">Transmembrane helix</keyword>
<organism evidence="13 14">
    <name type="scientific">Pseudomarimonas arenosa</name>
    <dbReference type="NCBI Taxonomy" id="2774145"/>
    <lineage>
        <taxon>Bacteria</taxon>
        <taxon>Pseudomonadati</taxon>
        <taxon>Pseudomonadota</taxon>
        <taxon>Gammaproteobacteria</taxon>
        <taxon>Lysobacterales</taxon>
        <taxon>Lysobacteraceae</taxon>
        <taxon>Pseudomarimonas</taxon>
    </lineage>
</organism>
<keyword evidence="14" id="KW-1185">Reference proteome</keyword>
<accession>A0AAW3ZLD5</accession>